<keyword evidence="4" id="KW-1185">Reference proteome</keyword>
<protein>
    <recommendedName>
        <fullName evidence="2">F-box domain-containing protein</fullName>
    </recommendedName>
</protein>
<name>A0A6G1IZV0_9PLEO</name>
<organism evidence="3 4">
    <name type="scientific">Lentithecium fluviatile CBS 122367</name>
    <dbReference type="NCBI Taxonomy" id="1168545"/>
    <lineage>
        <taxon>Eukaryota</taxon>
        <taxon>Fungi</taxon>
        <taxon>Dikarya</taxon>
        <taxon>Ascomycota</taxon>
        <taxon>Pezizomycotina</taxon>
        <taxon>Dothideomycetes</taxon>
        <taxon>Pleosporomycetidae</taxon>
        <taxon>Pleosporales</taxon>
        <taxon>Massarineae</taxon>
        <taxon>Lentitheciaceae</taxon>
        <taxon>Lentithecium</taxon>
    </lineage>
</organism>
<evidence type="ECO:0000313" key="3">
    <source>
        <dbReference type="EMBL" id="KAF2683493.1"/>
    </source>
</evidence>
<feature type="region of interest" description="Disordered" evidence="1">
    <location>
        <begin position="482"/>
        <end position="517"/>
    </location>
</feature>
<dbReference type="Gene3D" id="1.20.1280.50">
    <property type="match status" value="1"/>
</dbReference>
<dbReference type="InterPro" id="IPR001810">
    <property type="entry name" value="F-box_dom"/>
</dbReference>
<dbReference type="AlphaFoldDB" id="A0A6G1IZV0"/>
<feature type="compositionally biased region" description="Low complexity" evidence="1">
    <location>
        <begin position="120"/>
        <end position="133"/>
    </location>
</feature>
<feature type="compositionally biased region" description="Pro residues" evidence="1">
    <location>
        <begin position="922"/>
        <end position="934"/>
    </location>
</feature>
<evidence type="ECO:0000259" key="2">
    <source>
        <dbReference type="Pfam" id="PF12937"/>
    </source>
</evidence>
<accession>A0A6G1IZV0</accession>
<evidence type="ECO:0000313" key="4">
    <source>
        <dbReference type="Proteomes" id="UP000799291"/>
    </source>
</evidence>
<dbReference type="Pfam" id="PF12937">
    <property type="entry name" value="F-box-like"/>
    <property type="match status" value="1"/>
</dbReference>
<feature type="domain" description="F-box" evidence="2">
    <location>
        <begin position="247"/>
        <end position="280"/>
    </location>
</feature>
<feature type="region of interest" description="Disordered" evidence="1">
    <location>
        <begin position="1"/>
        <end position="92"/>
    </location>
</feature>
<proteinExistence type="predicted"/>
<sequence>MSYSSEPPHHTARTSQEHNHTPVNAEGSIPDSGTPPNDPAETNAPPTKRSDVLRHVFPRPRTIPSTQKTTARVSKPERRKTPPSSSKQSKRRVAFHKVFTSFFHNSPATVTPHPINLPVGSSASSTRSRPGSGSLYGSMPSLEFVSPGAFIFSGPSLRSRSGSYSNSASRLPSLTENGSDRRSLRRISLFEDGTLEPYAEHGVVQSMSDVLLGIGTPMEEFDVPVLEDVEEDIQSWPEDYPASYRAPNEMLQHIYQYLSPKDFNAARHTCRSWMRASLDKNILATMLQRGGWWSSAEADLEKRNRVTSRSPSAIPASEEWFISQRLSRECALSSGWTGNGLDSATGRKVVVEVSNTDFTDLATGHSGPDGRRGAGLVFTASICGQFLLVARDTLIYVYELRGAVLVPVTSVVCPRRVLSVSMDVSSGRNAIAALLDGRMGMVCELHYDHKAEPDNSIETHVETQGHPYRTAANASIATSRESEFEARVDAADNSSLSQRRGRQHHEERNRTPFDSVDVQSNYEAVSLQEINDRRMYVQNHVNQTWNLNLRGAPSRSPSGIDSKHTKACARSIPLENGTSTFYRHLCSEDDPPRSVSICPQRRCVAFGCSAGIELHWIDALTGQSLSRWFPLTAPSDYLYFLAPRPGFESAKKLRLISSAAHPNDRPTICRKFFLGRPTVSSFWGSFGFESNSRRSGSPNCDHYHAIPLSDGHHVLFIDPQSGKLFMGCDAPLGGPTKLLRKVMFIPPPSVNGQPPRLYTAAFDMSWGARIVVAFGDTIVLYSVPPDICNLSRAEQKAESWDVYNSPPFNDEGRTPDHWLNWWDEPCFANRWGDNPIWPIAVRGTEIGTLRTVCELAISTREGITVWGFALDAQCKTWQLRNHADAVIRTRRYVCTSGVVHEAYLVDEGRDVIMTDALSLPLSPLPSPPASPPPSESETERSVGFDGCSSQLFGPETKFSHALVMGSEDSGEVKRLKGALSVENDEWVDLLDVRGCDAWFLKIRTGRYISLVRVFYDR</sequence>
<dbReference type="InterPro" id="IPR036047">
    <property type="entry name" value="F-box-like_dom_sf"/>
</dbReference>
<dbReference type="OrthoDB" id="1689567at2759"/>
<gene>
    <name evidence="3" type="ORF">K458DRAFT_478370</name>
</gene>
<feature type="region of interest" description="Disordered" evidence="1">
    <location>
        <begin position="922"/>
        <end position="943"/>
    </location>
</feature>
<evidence type="ECO:0000256" key="1">
    <source>
        <dbReference type="SAM" id="MobiDB-lite"/>
    </source>
</evidence>
<reference evidence="3" key="1">
    <citation type="journal article" date="2020" name="Stud. Mycol.">
        <title>101 Dothideomycetes genomes: a test case for predicting lifestyles and emergence of pathogens.</title>
        <authorList>
            <person name="Haridas S."/>
            <person name="Albert R."/>
            <person name="Binder M."/>
            <person name="Bloem J."/>
            <person name="Labutti K."/>
            <person name="Salamov A."/>
            <person name="Andreopoulos B."/>
            <person name="Baker S."/>
            <person name="Barry K."/>
            <person name="Bills G."/>
            <person name="Bluhm B."/>
            <person name="Cannon C."/>
            <person name="Castanera R."/>
            <person name="Culley D."/>
            <person name="Daum C."/>
            <person name="Ezra D."/>
            <person name="Gonzalez J."/>
            <person name="Henrissat B."/>
            <person name="Kuo A."/>
            <person name="Liang C."/>
            <person name="Lipzen A."/>
            <person name="Lutzoni F."/>
            <person name="Magnuson J."/>
            <person name="Mondo S."/>
            <person name="Nolan M."/>
            <person name="Ohm R."/>
            <person name="Pangilinan J."/>
            <person name="Park H.-J."/>
            <person name="Ramirez L."/>
            <person name="Alfaro M."/>
            <person name="Sun H."/>
            <person name="Tritt A."/>
            <person name="Yoshinaga Y."/>
            <person name="Zwiers L.-H."/>
            <person name="Turgeon B."/>
            <person name="Goodwin S."/>
            <person name="Spatafora J."/>
            <person name="Crous P."/>
            <person name="Grigoriev I."/>
        </authorList>
    </citation>
    <scope>NUCLEOTIDE SEQUENCE</scope>
    <source>
        <strain evidence="3">CBS 122367</strain>
    </source>
</reference>
<feature type="region of interest" description="Disordered" evidence="1">
    <location>
        <begin position="106"/>
        <end position="134"/>
    </location>
</feature>
<dbReference type="Proteomes" id="UP000799291">
    <property type="component" value="Unassembled WGS sequence"/>
</dbReference>
<dbReference type="EMBL" id="MU005584">
    <property type="protein sequence ID" value="KAF2683493.1"/>
    <property type="molecule type" value="Genomic_DNA"/>
</dbReference>
<dbReference type="SUPFAM" id="SSF81383">
    <property type="entry name" value="F-box domain"/>
    <property type="match status" value="1"/>
</dbReference>
<feature type="compositionally biased region" description="Polar residues" evidence="1">
    <location>
        <begin position="63"/>
        <end position="72"/>
    </location>
</feature>